<keyword evidence="6 10" id="KW-1133">Transmembrane helix</keyword>
<dbReference type="InterPro" id="IPR000644">
    <property type="entry name" value="CBS_dom"/>
</dbReference>
<accession>A0A8J3N4J9</accession>
<evidence type="ECO:0000256" key="4">
    <source>
        <dbReference type="ARBA" id="ARBA00022692"/>
    </source>
</evidence>
<evidence type="ECO:0000259" key="13">
    <source>
        <dbReference type="PROSITE" id="PS51371"/>
    </source>
</evidence>
<dbReference type="FunFam" id="3.10.580.10:FF:000002">
    <property type="entry name" value="Magnesium/cobalt efflux protein CorC"/>
    <property type="match status" value="1"/>
</dbReference>
<evidence type="ECO:0000256" key="8">
    <source>
        <dbReference type="ARBA" id="ARBA00023136"/>
    </source>
</evidence>
<dbReference type="SUPFAM" id="SSF54631">
    <property type="entry name" value="CBS-domain pair"/>
    <property type="match status" value="1"/>
</dbReference>
<dbReference type="AlphaFoldDB" id="A0A8J3N4J9"/>
<feature type="transmembrane region" description="Helical" evidence="12">
    <location>
        <begin position="6"/>
        <end position="30"/>
    </location>
</feature>
<evidence type="ECO:0000256" key="1">
    <source>
        <dbReference type="ARBA" id="ARBA00004651"/>
    </source>
</evidence>
<proteinExistence type="inferred from homology"/>
<dbReference type="Gene3D" id="3.10.580.10">
    <property type="entry name" value="CBS-domain"/>
    <property type="match status" value="1"/>
</dbReference>
<feature type="transmembrane region" description="Helical" evidence="12">
    <location>
        <begin position="148"/>
        <end position="168"/>
    </location>
</feature>
<dbReference type="EMBL" id="BNJK01000002">
    <property type="protein sequence ID" value="GHO98287.1"/>
    <property type="molecule type" value="Genomic_DNA"/>
</dbReference>
<keyword evidence="8 10" id="KW-0472">Membrane</keyword>
<dbReference type="Proteomes" id="UP000597444">
    <property type="component" value="Unassembled WGS sequence"/>
</dbReference>
<evidence type="ECO:0000256" key="10">
    <source>
        <dbReference type="PROSITE-ProRule" id="PRU01193"/>
    </source>
</evidence>
<dbReference type="InterPro" id="IPR046342">
    <property type="entry name" value="CBS_dom_sf"/>
</dbReference>
<dbReference type="GO" id="GO:0050660">
    <property type="term" value="F:flavin adenine dinucleotide binding"/>
    <property type="evidence" value="ECO:0007669"/>
    <property type="project" value="InterPro"/>
</dbReference>
<protein>
    <submittedName>
        <fullName evidence="15">Membrane protein</fullName>
    </submittedName>
</protein>
<name>A0A8J3N4J9_9CHLR</name>
<dbReference type="PROSITE" id="PS51846">
    <property type="entry name" value="CNNM"/>
    <property type="match status" value="1"/>
</dbReference>
<gene>
    <name evidence="15" type="ORF">KSF_083350</name>
</gene>
<evidence type="ECO:0000313" key="15">
    <source>
        <dbReference type="EMBL" id="GHO98287.1"/>
    </source>
</evidence>
<dbReference type="PANTHER" id="PTHR43099:SF2">
    <property type="entry name" value="UPF0053 PROTEIN YRKA"/>
    <property type="match status" value="1"/>
</dbReference>
<evidence type="ECO:0000259" key="14">
    <source>
        <dbReference type="PROSITE" id="PS51846"/>
    </source>
</evidence>
<dbReference type="SMART" id="SM00116">
    <property type="entry name" value="CBS"/>
    <property type="match status" value="2"/>
</dbReference>
<sequence length="452" mass="50082">MDVASLLGVLAVFALIATNGFFVAAEFALVKVRATRIDQLVNEGKSSARIVQQQVQHLDTYIAATQLGITLASLALGWIGEPSLAHLLEPIFAWIGGPVEQFAHSITIIIAFSLITAGHIILGELVPKAIALQRDEGTVLFTARPLHFFAYIFRPIIIFMNSIGNSIVRMLGMSMASEHGAIHSPEELEMLVIQSRKAGVLQQQEEDLIRHVFDFEETTARQIMVPRTEVVAVSVTSSLAELQVLITAQRYTRYPVYEKSIDTIIGMVHLKDLVEYISPQVQTFDLRKVVRPILAVPESMSIGALMTQMKRQRTHMAVVIDEYGTTAGIVTLEDIVEELVGEVQDEFDTLKEGVRREIEILPDGSSSIDGLLALSDFEERFGVKIPESHVQTIGGYILEREDRIPTVGDTLRLGSYLLHVDEMDGRRVARVRVEPAKRPSNQNGATPENDVH</sequence>
<dbReference type="SMART" id="SM01091">
    <property type="entry name" value="CorC_HlyC"/>
    <property type="match status" value="1"/>
</dbReference>
<evidence type="ECO:0000313" key="16">
    <source>
        <dbReference type="Proteomes" id="UP000597444"/>
    </source>
</evidence>
<dbReference type="PROSITE" id="PS51371">
    <property type="entry name" value="CBS"/>
    <property type="match status" value="2"/>
</dbReference>
<keyword evidence="5" id="KW-0677">Repeat</keyword>
<comment type="caution">
    <text evidence="15">The sequence shown here is derived from an EMBL/GenBank/DDBJ whole genome shotgun (WGS) entry which is preliminary data.</text>
</comment>
<feature type="domain" description="CNNM transmembrane" evidence="14">
    <location>
        <begin position="1"/>
        <end position="205"/>
    </location>
</feature>
<keyword evidence="4 10" id="KW-0812">Transmembrane</keyword>
<dbReference type="InterPro" id="IPR044751">
    <property type="entry name" value="Ion_transp-like_CBS"/>
</dbReference>
<evidence type="ECO:0000256" key="5">
    <source>
        <dbReference type="ARBA" id="ARBA00022737"/>
    </source>
</evidence>
<dbReference type="Pfam" id="PF00571">
    <property type="entry name" value="CBS"/>
    <property type="match status" value="2"/>
</dbReference>
<comment type="similarity">
    <text evidence="2">Belongs to the UPF0053 family.</text>
</comment>
<dbReference type="Pfam" id="PF03471">
    <property type="entry name" value="CorC_HlyC"/>
    <property type="match status" value="1"/>
</dbReference>
<dbReference type="Pfam" id="PF01595">
    <property type="entry name" value="CNNM"/>
    <property type="match status" value="1"/>
</dbReference>
<dbReference type="Gene3D" id="3.30.465.10">
    <property type="match status" value="1"/>
</dbReference>
<evidence type="ECO:0000256" key="11">
    <source>
        <dbReference type="SAM" id="MobiDB-lite"/>
    </source>
</evidence>
<feature type="domain" description="CBS" evidence="13">
    <location>
        <begin position="289"/>
        <end position="346"/>
    </location>
</feature>
<evidence type="ECO:0000256" key="3">
    <source>
        <dbReference type="ARBA" id="ARBA00022475"/>
    </source>
</evidence>
<reference evidence="15" key="1">
    <citation type="submission" date="2020-10" db="EMBL/GenBank/DDBJ databases">
        <title>Taxonomic study of unclassified bacteria belonging to the class Ktedonobacteria.</title>
        <authorList>
            <person name="Yabe S."/>
            <person name="Wang C.M."/>
            <person name="Zheng Y."/>
            <person name="Sakai Y."/>
            <person name="Cavaletti L."/>
            <person name="Monciardini P."/>
            <person name="Donadio S."/>
        </authorList>
    </citation>
    <scope>NUCLEOTIDE SEQUENCE</scope>
    <source>
        <strain evidence="15">ID150040</strain>
    </source>
</reference>
<keyword evidence="16" id="KW-1185">Reference proteome</keyword>
<dbReference type="PANTHER" id="PTHR43099">
    <property type="entry name" value="UPF0053 PROTEIN YRKA"/>
    <property type="match status" value="1"/>
</dbReference>
<dbReference type="CDD" id="cd04590">
    <property type="entry name" value="CBS_pair_CorC_HlyC_assoc"/>
    <property type="match status" value="1"/>
</dbReference>
<dbReference type="SUPFAM" id="SSF56176">
    <property type="entry name" value="FAD-binding/transporter-associated domain-like"/>
    <property type="match status" value="1"/>
</dbReference>
<dbReference type="InterPro" id="IPR036318">
    <property type="entry name" value="FAD-bd_PCMH-like_sf"/>
</dbReference>
<dbReference type="InterPro" id="IPR002550">
    <property type="entry name" value="CNNM"/>
</dbReference>
<feature type="transmembrane region" description="Helical" evidence="12">
    <location>
        <begin position="102"/>
        <end position="122"/>
    </location>
</feature>
<comment type="subcellular location">
    <subcellularLocation>
        <location evidence="1">Cell membrane</location>
        <topology evidence="1">Multi-pass membrane protein</topology>
    </subcellularLocation>
</comment>
<dbReference type="InterPro" id="IPR005170">
    <property type="entry name" value="Transptr-assoc_dom"/>
</dbReference>
<evidence type="ECO:0000256" key="9">
    <source>
        <dbReference type="PROSITE-ProRule" id="PRU00703"/>
    </source>
</evidence>
<dbReference type="InterPro" id="IPR051676">
    <property type="entry name" value="UPF0053_domain"/>
</dbReference>
<feature type="domain" description="CBS" evidence="13">
    <location>
        <begin position="224"/>
        <end position="283"/>
    </location>
</feature>
<dbReference type="RefSeq" id="WP_220209043.1">
    <property type="nucleotide sequence ID" value="NZ_BNJK01000002.1"/>
</dbReference>
<evidence type="ECO:0000256" key="7">
    <source>
        <dbReference type="ARBA" id="ARBA00023122"/>
    </source>
</evidence>
<evidence type="ECO:0000256" key="6">
    <source>
        <dbReference type="ARBA" id="ARBA00022989"/>
    </source>
</evidence>
<evidence type="ECO:0000256" key="2">
    <source>
        <dbReference type="ARBA" id="ARBA00006337"/>
    </source>
</evidence>
<dbReference type="GO" id="GO:0005886">
    <property type="term" value="C:plasma membrane"/>
    <property type="evidence" value="ECO:0007669"/>
    <property type="project" value="UniProtKB-SubCell"/>
</dbReference>
<organism evidence="15 16">
    <name type="scientific">Reticulibacter mediterranei</name>
    <dbReference type="NCBI Taxonomy" id="2778369"/>
    <lineage>
        <taxon>Bacteria</taxon>
        <taxon>Bacillati</taxon>
        <taxon>Chloroflexota</taxon>
        <taxon>Ktedonobacteria</taxon>
        <taxon>Ktedonobacterales</taxon>
        <taxon>Reticulibacteraceae</taxon>
        <taxon>Reticulibacter</taxon>
    </lineage>
</organism>
<feature type="region of interest" description="Disordered" evidence="11">
    <location>
        <begin position="433"/>
        <end position="452"/>
    </location>
</feature>
<keyword evidence="3" id="KW-1003">Cell membrane</keyword>
<dbReference type="InterPro" id="IPR016169">
    <property type="entry name" value="FAD-bd_PCMH_sub2"/>
</dbReference>
<keyword evidence="7 9" id="KW-0129">CBS domain</keyword>
<evidence type="ECO:0000256" key="12">
    <source>
        <dbReference type="SAM" id="Phobius"/>
    </source>
</evidence>